<dbReference type="PANTHER" id="PTHR21310">
    <property type="entry name" value="AMINOGLYCOSIDE PHOSPHOTRANSFERASE-RELATED-RELATED"/>
    <property type="match status" value="1"/>
</dbReference>
<dbReference type="EMBL" id="AP024169">
    <property type="protein sequence ID" value="BCN30896.1"/>
    <property type="molecule type" value="Genomic_DNA"/>
</dbReference>
<dbReference type="AlphaFoldDB" id="A0A7R7EL52"/>
<name>A0A7R7EL52_9FIRM</name>
<accession>A0A7R7EL52</accession>
<dbReference type="RefSeq" id="WP_271712054.1">
    <property type="nucleotide sequence ID" value="NZ_AP024169.1"/>
</dbReference>
<reference evidence="2 3" key="1">
    <citation type="submission" date="2020-11" db="EMBL/GenBank/DDBJ databases">
        <title>Draft genome sequencing of a Lachnospiraceae strain isolated from anoxic soil subjected to BSD treatment.</title>
        <authorList>
            <person name="Uek A."/>
            <person name="Tonouchi A."/>
        </authorList>
    </citation>
    <scope>NUCLEOTIDE SEQUENCE [LARGE SCALE GENOMIC DNA]</scope>
    <source>
        <strain evidence="2 3">TB5</strain>
    </source>
</reference>
<dbReference type="InterPro" id="IPR051678">
    <property type="entry name" value="AGP_Transferase"/>
</dbReference>
<evidence type="ECO:0000313" key="2">
    <source>
        <dbReference type="EMBL" id="BCN30896.1"/>
    </source>
</evidence>
<dbReference type="KEGG" id="ahb:bsdtb5_21910"/>
<keyword evidence="3" id="KW-1185">Reference proteome</keyword>
<gene>
    <name evidence="2" type="ORF">bsdtb5_21910</name>
</gene>
<organism evidence="2 3">
    <name type="scientific">Anaeromicropila herbilytica</name>
    <dbReference type="NCBI Taxonomy" id="2785025"/>
    <lineage>
        <taxon>Bacteria</taxon>
        <taxon>Bacillati</taxon>
        <taxon>Bacillota</taxon>
        <taxon>Clostridia</taxon>
        <taxon>Lachnospirales</taxon>
        <taxon>Lachnospiraceae</taxon>
        <taxon>Anaeromicropila</taxon>
    </lineage>
</organism>
<feature type="domain" description="Aminoglycoside phosphotransferase" evidence="1">
    <location>
        <begin position="28"/>
        <end position="249"/>
    </location>
</feature>
<proteinExistence type="predicted"/>
<dbReference type="Proteomes" id="UP000595897">
    <property type="component" value="Chromosome"/>
</dbReference>
<dbReference type="InterPro" id="IPR011009">
    <property type="entry name" value="Kinase-like_dom_sf"/>
</dbReference>
<protein>
    <recommendedName>
        <fullName evidence="1">Aminoglycoside phosphotransferase domain-containing protein</fullName>
    </recommendedName>
</protein>
<dbReference type="Pfam" id="PF01636">
    <property type="entry name" value="APH"/>
    <property type="match status" value="1"/>
</dbReference>
<dbReference type="InterPro" id="IPR002575">
    <property type="entry name" value="Aminoglycoside_PTrfase"/>
</dbReference>
<sequence>MEKENIDILYDLCLNFSLGNVIGGPIEVKGGLLHKMFKVTTDQGDYAIKCLNPAIMSRECALNNTINSEKISETLGLKIPAISAIKIGANHVHQYNGEYFMFFDWIDGQSVYPPEITEEHCNAIGDLIGKIHSLDVSIQGLEDKSENIEIYEWKEFLEMGRQNNSTWVSTLEDTLEDIMNWNQNVLNAKAILSNERVSSHRDLDPKNVLWQGNCPFIIDWEAAGYVNPYQELLEVLNYWADDGNGGLHRNLFMAILDKYKLHNSISKVNWDVVLDSGYEGMLGWLEYNLKRALGIEVSNEDEIKLGEEQVIATINELKRYQEKISLMKEWL</sequence>
<evidence type="ECO:0000259" key="1">
    <source>
        <dbReference type="Pfam" id="PF01636"/>
    </source>
</evidence>
<dbReference type="SUPFAM" id="SSF56112">
    <property type="entry name" value="Protein kinase-like (PK-like)"/>
    <property type="match status" value="1"/>
</dbReference>
<dbReference type="Gene3D" id="3.90.1200.10">
    <property type="match status" value="1"/>
</dbReference>
<evidence type="ECO:0000313" key="3">
    <source>
        <dbReference type="Proteomes" id="UP000595897"/>
    </source>
</evidence>